<sequence>MLIELNNKKIFAFADTHGKHRQLDVPVDADILVCAGDVCNEGNEAQIEDFFAWFAQLPARHKLFVPGNHDIPFEIVP</sequence>
<dbReference type="PANTHER" id="PTHR12905">
    <property type="entry name" value="METALLOPHOSPHOESTERASE"/>
    <property type="match status" value="1"/>
</dbReference>
<evidence type="ECO:0000259" key="1">
    <source>
        <dbReference type="Pfam" id="PF00149"/>
    </source>
</evidence>
<accession>A0A5J4Q448</accession>
<dbReference type="AlphaFoldDB" id="A0A5J4Q448"/>
<dbReference type="Pfam" id="PF00149">
    <property type="entry name" value="Metallophos"/>
    <property type="match status" value="1"/>
</dbReference>
<dbReference type="SUPFAM" id="SSF56300">
    <property type="entry name" value="Metallo-dependent phosphatases"/>
    <property type="match status" value="1"/>
</dbReference>
<gene>
    <name evidence="2" type="ORF">EZS27_033787</name>
</gene>
<dbReference type="Gene3D" id="3.60.21.10">
    <property type="match status" value="1"/>
</dbReference>
<proteinExistence type="predicted"/>
<feature type="non-terminal residue" evidence="2">
    <location>
        <position position="77"/>
    </location>
</feature>
<keyword evidence="2" id="KW-0378">Hydrolase</keyword>
<dbReference type="GO" id="GO:0004115">
    <property type="term" value="F:3',5'-cyclic-AMP phosphodiesterase activity"/>
    <property type="evidence" value="ECO:0007669"/>
    <property type="project" value="UniProtKB-EC"/>
</dbReference>
<dbReference type="EC" id="3.1.4.53" evidence="2"/>
<protein>
    <submittedName>
        <fullName evidence="2">3' 5'-cyclic adenosine monophosphate phosphodiesterase CpdA</fullName>
        <ecNumber evidence="2">3.1.4.53</ecNumber>
    </submittedName>
</protein>
<dbReference type="InterPro" id="IPR029052">
    <property type="entry name" value="Metallo-depent_PP-like"/>
</dbReference>
<feature type="domain" description="Calcineurin-like phosphoesterase" evidence="1">
    <location>
        <begin position="9"/>
        <end position="70"/>
    </location>
</feature>
<name>A0A5J4Q448_9ZZZZ</name>
<dbReference type="InterPro" id="IPR051693">
    <property type="entry name" value="UPF0046_metallophosphoest"/>
</dbReference>
<dbReference type="EMBL" id="SNRY01005112">
    <property type="protein sequence ID" value="KAA6315810.1"/>
    <property type="molecule type" value="Genomic_DNA"/>
</dbReference>
<organism evidence="2">
    <name type="scientific">termite gut metagenome</name>
    <dbReference type="NCBI Taxonomy" id="433724"/>
    <lineage>
        <taxon>unclassified sequences</taxon>
        <taxon>metagenomes</taxon>
        <taxon>organismal metagenomes</taxon>
    </lineage>
</organism>
<reference evidence="2" key="1">
    <citation type="submission" date="2019-03" db="EMBL/GenBank/DDBJ databases">
        <title>Single cell metagenomics reveals metabolic interactions within the superorganism composed of flagellate Streblomastix strix and complex community of Bacteroidetes bacteria on its surface.</title>
        <authorList>
            <person name="Treitli S.C."/>
            <person name="Kolisko M."/>
            <person name="Husnik F."/>
            <person name="Keeling P."/>
            <person name="Hampl V."/>
        </authorList>
    </citation>
    <scope>NUCLEOTIDE SEQUENCE</scope>
    <source>
        <strain evidence="2">STM</strain>
    </source>
</reference>
<comment type="caution">
    <text evidence="2">The sequence shown here is derived from an EMBL/GenBank/DDBJ whole genome shotgun (WGS) entry which is preliminary data.</text>
</comment>
<dbReference type="PANTHER" id="PTHR12905:SF0">
    <property type="entry name" value="CALCINEURIN-LIKE PHOSPHOESTERASE DOMAIN-CONTAINING PROTEIN"/>
    <property type="match status" value="1"/>
</dbReference>
<evidence type="ECO:0000313" key="2">
    <source>
        <dbReference type="EMBL" id="KAA6315810.1"/>
    </source>
</evidence>
<dbReference type="InterPro" id="IPR004843">
    <property type="entry name" value="Calcineurin-like_PHP"/>
</dbReference>